<dbReference type="SUPFAM" id="SSF52540">
    <property type="entry name" value="P-loop containing nucleoside triphosphate hydrolases"/>
    <property type="match status" value="1"/>
</dbReference>
<reference evidence="4" key="1">
    <citation type="submission" date="2021-01" db="EMBL/GenBank/DDBJ databases">
        <title>Whole genome shotgun sequence of Rugosimonospora africana NBRC 104875.</title>
        <authorList>
            <person name="Komaki H."/>
            <person name="Tamura T."/>
        </authorList>
    </citation>
    <scope>NUCLEOTIDE SEQUENCE</scope>
    <source>
        <strain evidence="4">NBRC 104875</strain>
    </source>
</reference>
<dbReference type="PROSITE" id="PS50893">
    <property type="entry name" value="ABC_TRANSPORTER_2"/>
    <property type="match status" value="1"/>
</dbReference>
<dbReference type="InterPro" id="IPR027417">
    <property type="entry name" value="P-loop_NTPase"/>
</dbReference>
<dbReference type="InterPro" id="IPR050107">
    <property type="entry name" value="ABC_carbohydrate_import_ATPase"/>
</dbReference>
<dbReference type="EMBL" id="BONZ01000022">
    <property type="protein sequence ID" value="GIH14268.1"/>
    <property type="molecule type" value="Genomic_DNA"/>
</dbReference>
<dbReference type="RefSeq" id="WP_203917939.1">
    <property type="nucleotide sequence ID" value="NZ_BONZ01000022.1"/>
</dbReference>
<dbReference type="AlphaFoldDB" id="A0A8J3QNK3"/>
<name>A0A8J3QNK3_9ACTN</name>
<dbReference type="CDD" id="cd03216">
    <property type="entry name" value="ABC_Carb_Monos_I"/>
    <property type="match status" value="1"/>
</dbReference>
<keyword evidence="1" id="KW-0547">Nucleotide-binding</keyword>
<dbReference type="Gene3D" id="3.40.50.300">
    <property type="entry name" value="P-loop containing nucleotide triphosphate hydrolases"/>
    <property type="match status" value="1"/>
</dbReference>
<dbReference type="Proteomes" id="UP000642748">
    <property type="component" value="Unassembled WGS sequence"/>
</dbReference>
<keyword evidence="2 4" id="KW-0067">ATP-binding</keyword>
<evidence type="ECO:0000256" key="1">
    <source>
        <dbReference type="ARBA" id="ARBA00022741"/>
    </source>
</evidence>
<organism evidence="4 5">
    <name type="scientific">Rugosimonospora africana</name>
    <dbReference type="NCBI Taxonomy" id="556532"/>
    <lineage>
        <taxon>Bacteria</taxon>
        <taxon>Bacillati</taxon>
        <taxon>Actinomycetota</taxon>
        <taxon>Actinomycetes</taxon>
        <taxon>Micromonosporales</taxon>
        <taxon>Micromonosporaceae</taxon>
        <taxon>Rugosimonospora</taxon>
    </lineage>
</organism>
<dbReference type="InterPro" id="IPR003439">
    <property type="entry name" value="ABC_transporter-like_ATP-bd"/>
</dbReference>
<protein>
    <submittedName>
        <fullName evidence="4">Sugar ABC transporter ATP-binding protein</fullName>
    </submittedName>
</protein>
<comment type="caution">
    <text evidence="4">The sequence shown here is derived from an EMBL/GenBank/DDBJ whole genome shotgun (WGS) entry which is preliminary data.</text>
</comment>
<keyword evidence="5" id="KW-1185">Reference proteome</keyword>
<dbReference type="PANTHER" id="PTHR43790">
    <property type="entry name" value="CARBOHYDRATE TRANSPORT ATP-BINDING PROTEIN MG119-RELATED"/>
    <property type="match status" value="1"/>
</dbReference>
<evidence type="ECO:0000313" key="4">
    <source>
        <dbReference type="EMBL" id="GIH14268.1"/>
    </source>
</evidence>
<dbReference type="GO" id="GO:0016887">
    <property type="term" value="F:ATP hydrolysis activity"/>
    <property type="evidence" value="ECO:0007669"/>
    <property type="project" value="InterPro"/>
</dbReference>
<dbReference type="GO" id="GO:0005524">
    <property type="term" value="F:ATP binding"/>
    <property type="evidence" value="ECO:0007669"/>
    <property type="project" value="UniProtKB-KW"/>
</dbReference>
<dbReference type="InterPro" id="IPR003593">
    <property type="entry name" value="AAA+_ATPase"/>
</dbReference>
<sequence length="257" mass="27550">MSTGDEVLLEARGLSKTFGHVRALQDANFSAGAGEVTALIGDNGAGKSTLVKCLSGAQQPDHGEIRFGGRPLRLDSPATAQRAGIETVFQDLALASDLDAATNLFLGRELVRPGVLGRFGFLDRRRMRAEAVQAFAELGVNLSDVRAPVAGLSGGQRQSVAVARSVAWATRLIFMDEPTAALGVVQRERVLDTIRRVRDRGVAVVLISHNMPEVLAVADRVEVLRLGRRVARFRAADTTLEELVGAMTGAIDREDQQ</sequence>
<evidence type="ECO:0000259" key="3">
    <source>
        <dbReference type="PROSITE" id="PS50893"/>
    </source>
</evidence>
<dbReference type="Pfam" id="PF00005">
    <property type="entry name" value="ABC_tran"/>
    <property type="match status" value="1"/>
</dbReference>
<evidence type="ECO:0000313" key="5">
    <source>
        <dbReference type="Proteomes" id="UP000642748"/>
    </source>
</evidence>
<dbReference type="SMART" id="SM00382">
    <property type="entry name" value="AAA"/>
    <property type="match status" value="1"/>
</dbReference>
<gene>
    <name evidence="4" type="primary">frcA_2</name>
    <name evidence="4" type="ORF">Raf01_24400</name>
</gene>
<feature type="domain" description="ABC transporter" evidence="3">
    <location>
        <begin position="9"/>
        <end position="251"/>
    </location>
</feature>
<proteinExistence type="predicted"/>
<evidence type="ECO:0000256" key="2">
    <source>
        <dbReference type="ARBA" id="ARBA00022840"/>
    </source>
</evidence>
<accession>A0A8J3QNK3</accession>
<dbReference type="PANTHER" id="PTHR43790:SF8">
    <property type="entry name" value="SUGAR ABC TRANSPORTER ATP-BINDING PROTEIN"/>
    <property type="match status" value="1"/>
</dbReference>